<evidence type="ECO:0000313" key="2">
    <source>
        <dbReference type="EMBL" id="CAB0038548.1"/>
    </source>
</evidence>
<feature type="compositionally biased region" description="Basic and acidic residues" evidence="1">
    <location>
        <begin position="147"/>
        <end position="159"/>
    </location>
</feature>
<reference evidence="2 3" key="1">
    <citation type="submission" date="2020-02" db="EMBL/GenBank/DDBJ databases">
        <authorList>
            <person name="Ferguson B K."/>
        </authorList>
    </citation>
    <scope>NUCLEOTIDE SEQUENCE [LARGE SCALE GENOMIC DNA]</scope>
</reference>
<protein>
    <submittedName>
        <fullName evidence="2">Uncharacterized protein</fullName>
    </submittedName>
</protein>
<keyword evidence="3" id="KW-1185">Reference proteome</keyword>
<evidence type="ECO:0000256" key="1">
    <source>
        <dbReference type="SAM" id="MobiDB-lite"/>
    </source>
</evidence>
<feature type="region of interest" description="Disordered" evidence="1">
    <location>
        <begin position="140"/>
        <end position="161"/>
    </location>
</feature>
<feature type="region of interest" description="Disordered" evidence="1">
    <location>
        <begin position="195"/>
        <end position="229"/>
    </location>
</feature>
<dbReference type="EMBL" id="CADCXV010000915">
    <property type="protein sequence ID" value="CAB0038548.1"/>
    <property type="molecule type" value="Genomic_DNA"/>
</dbReference>
<name>A0A6H5IML4_9HYME</name>
<dbReference type="AlphaFoldDB" id="A0A6H5IML4"/>
<gene>
    <name evidence="2" type="ORF">TBRA_LOCUS10326</name>
</gene>
<evidence type="ECO:0000313" key="3">
    <source>
        <dbReference type="Proteomes" id="UP000479190"/>
    </source>
</evidence>
<proteinExistence type="predicted"/>
<accession>A0A6H5IML4</accession>
<dbReference type="Proteomes" id="UP000479190">
    <property type="component" value="Unassembled WGS sequence"/>
</dbReference>
<feature type="compositionally biased region" description="Basic and acidic residues" evidence="1">
    <location>
        <begin position="207"/>
        <end position="229"/>
    </location>
</feature>
<sequence length="359" mass="40353">MNDKPAIIFNLKEHYITHYDFIVFPICTSLAGRARAYTCTRLERRTPSSGRGLGAFSPAVKAHLPASSRSERLTPERRKNIIMAEAMEVVIEFALINVIDNNDDDVYILLEVGYRAPCYGNQDNDDVAILMEWPRQSPVCNPQPNFGDERRPSQERNDAADDDVIYMDAASCDMFSDRSLRSSISDAELSEANGSVAGSGLGGSSGAEDRDSYASPERRGACVTRSRGERAPSWPEDLPLRERELLEYLMDGFRSNFPIVEDCDHALLWAFILLMGASRDICCLDNIRDYPGLREVLVHKTGLKRALREQCANCPGCRLPTWRMVGARHCDLCKRVIVLNQDAIHNRRILKSSPPDVRR</sequence>
<organism evidence="2 3">
    <name type="scientific">Trichogramma brassicae</name>
    <dbReference type="NCBI Taxonomy" id="86971"/>
    <lineage>
        <taxon>Eukaryota</taxon>
        <taxon>Metazoa</taxon>
        <taxon>Ecdysozoa</taxon>
        <taxon>Arthropoda</taxon>
        <taxon>Hexapoda</taxon>
        <taxon>Insecta</taxon>
        <taxon>Pterygota</taxon>
        <taxon>Neoptera</taxon>
        <taxon>Endopterygota</taxon>
        <taxon>Hymenoptera</taxon>
        <taxon>Apocrita</taxon>
        <taxon>Proctotrupomorpha</taxon>
        <taxon>Chalcidoidea</taxon>
        <taxon>Trichogrammatidae</taxon>
        <taxon>Trichogramma</taxon>
    </lineage>
</organism>